<evidence type="ECO:0000256" key="6">
    <source>
        <dbReference type="ARBA" id="ARBA00022737"/>
    </source>
</evidence>
<dbReference type="SUPFAM" id="SSF56300">
    <property type="entry name" value="Metallo-dependent phosphatases"/>
    <property type="match status" value="1"/>
</dbReference>
<dbReference type="InterPro" id="IPR012391">
    <property type="entry name" value="Ser/Thr_prot_Pase_BSU1"/>
</dbReference>
<evidence type="ECO:0000256" key="2">
    <source>
        <dbReference type="ARBA" id="ARBA00004123"/>
    </source>
</evidence>
<sequence>MEGSPAPAPRPRPFPCVGDVPGPRCGHTLTAIAGPDGDHSSAKLILFGGATALEGTQRTDGGPPASPGPPSGTGIRLAGATSDVHILDVRSGKWERMIPQGEPPSPRAAHAAAAVGSMVVVQGGIGPAGLASEDLHVLDFTDFERPRWHRVLVQGAGPSARYAHTLALVANRFLVALGGNDGKQTLSDAWALDTSDKPYQWKRISDAGETPSSRMYATAAARSDGLLLLCGGRDAEGVPLGDAYGLARHRDGRWEWAAAPGVMPTARYQHGAVFVNARLHISGGAVGGGRMVDDAAPVVVLDTAAGVWCTQAPAPAPASSDNGADSHERARRCRHAVAAVGPYVFVYGGLRGSALLDDFLLADDSSGAELSVCDPRSQAWRQWLDAAHGTTAAAEMLAAASAEEAAAAAALGVRRVGAVEDLRCLDEDLDSRRGAEAGSPGSRSGSPASLTLAQRGAGRGAAARTPPTPDVRLYHRAVVVAQEATGSLRGLVRQLSIDQFENEGRRVSMGTESASKPPRSPLFERPSMDQGSVHKLVLREFLNPRQWKPPEDRTFALDAEQISALCDDAERIFRDEPSVLRLRAPVKIFGDLHGQFGDLMRLFEEYGTPSTAGDITYIDYLFLGDYVDRGAHSLETMCLLLALKIEHPRSVHLIRGNHEASDINALFGFRIECIERLGDPHGIWAWTRLNSLFNWLPLAALIEDRIVCMHGGIGRSISRVEQIDALQRPLTMEEGGVVLMDLLWSDPTTNDGVEGVQPSPRGPGLVTFGPDRVKEFCKANGLQMIVRAHECVMDGFERFAQGHLITLFSATNYCGTANNAGAILVLGRDLVMVPKLIHPLPPSTPRTPKALADREEDEDEEPPTPHPRTDTWMAAVNEERPPTPPRGRPPNAPSLAYFE</sequence>
<dbReference type="FunFam" id="3.60.21.10:FF:000008">
    <property type="entry name" value="Serine/threonine-protein phosphatase"/>
    <property type="match status" value="1"/>
</dbReference>
<proteinExistence type="inferred from homology"/>
<feature type="compositionally biased region" description="Low complexity" evidence="14">
    <location>
        <begin position="436"/>
        <end position="449"/>
    </location>
</feature>
<keyword evidence="6" id="KW-0677">Repeat</keyword>
<keyword evidence="10" id="KW-0539">Nucleus</keyword>
<dbReference type="PANTHER" id="PTHR46422">
    <property type="entry name" value="SERINE/THREONINE-PROTEIN PHOSPHATASE BSL3"/>
    <property type="match status" value="1"/>
</dbReference>
<dbReference type="GO" id="GO:0009742">
    <property type="term" value="P:brassinosteroid mediated signaling pathway"/>
    <property type="evidence" value="ECO:0007669"/>
    <property type="project" value="InterPro"/>
</dbReference>
<dbReference type="SMART" id="SM00156">
    <property type="entry name" value="PP2Ac"/>
    <property type="match status" value="1"/>
</dbReference>
<keyword evidence="4" id="KW-0880">Kelch repeat</keyword>
<evidence type="ECO:0000256" key="11">
    <source>
        <dbReference type="ARBA" id="ARBA00047761"/>
    </source>
</evidence>
<evidence type="ECO:0000256" key="9">
    <source>
        <dbReference type="ARBA" id="ARBA00023211"/>
    </source>
</evidence>
<evidence type="ECO:0000256" key="1">
    <source>
        <dbReference type="ARBA" id="ARBA00001936"/>
    </source>
</evidence>
<feature type="domain" description="Serine/threonine specific protein phosphatases" evidence="15">
    <location>
        <begin position="654"/>
        <end position="659"/>
    </location>
</feature>
<name>A0AAW1QAB6_9CHLO</name>
<dbReference type="InterPro" id="IPR004843">
    <property type="entry name" value="Calcineurin-like_PHP"/>
</dbReference>
<feature type="region of interest" description="Disordered" evidence="14">
    <location>
        <begin position="837"/>
        <end position="899"/>
    </location>
</feature>
<keyword evidence="17" id="KW-1185">Reference proteome</keyword>
<evidence type="ECO:0000259" key="15">
    <source>
        <dbReference type="PROSITE" id="PS00125"/>
    </source>
</evidence>
<dbReference type="InterPro" id="IPR029052">
    <property type="entry name" value="Metallo-depent_PP-like"/>
</dbReference>
<dbReference type="CDD" id="cd07419">
    <property type="entry name" value="MPP_Bsu1_C"/>
    <property type="match status" value="1"/>
</dbReference>
<feature type="compositionally biased region" description="Pro residues" evidence="14">
    <location>
        <begin position="882"/>
        <end position="892"/>
    </location>
</feature>
<evidence type="ECO:0000256" key="12">
    <source>
        <dbReference type="ARBA" id="ARBA00048336"/>
    </source>
</evidence>
<dbReference type="InterPro" id="IPR006186">
    <property type="entry name" value="Ser/Thr-sp_prot-phosphatase"/>
</dbReference>
<evidence type="ECO:0000256" key="4">
    <source>
        <dbReference type="ARBA" id="ARBA00022441"/>
    </source>
</evidence>
<comment type="caution">
    <text evidence="16">The sequence shown here is derived from an EMBL/GenBank/DDBJ whole genome shotgun (WGS) entry which is preliminary data.</text>
</comment>
<dbReference type="Gene3D" id="3.60.21.10">
    <property type="match status" value="1"/>
</dbReference>
<comment type="catalytic activity">
    <reaction evidence="12 13">
        <text>O-phospho-L-threonyl-[protein] + H2O = L-threonyl-[protein] + phosphate</text>
        <dbReference type="Rhea" id="RHEA:47004"/>
        <dbReference type="Rhea" id="RHEA-COMP:11060"/>
        <dbReference type="Rhea" id="RHEA-COMP:11605"/>
        <dbReference type="ChEBI" id="CHEBI:15377"/>
        <dbReference type="ChEBI" id="CHEBI:30013"/>
        <dbReference type="ChEBI" id="CHEBI:43474"/>
        <dbReference type="ChEBI" id="CHEBI:61977"/>
        <dbReference type="EC" id="3.1.3.16"/>
    </reaction>
</comment>
<dbReference type="GO" id="GO:0005886">
    <property type="term" value="C:plasma membrane"/>
    <property type="evidence" value="ECO:0007669"/>
    <property type="project" value="UniProtKB-ARBA"/>
</dbReference>
<dbReference type="EC" id="3.1.3.16" evidence="13"/>
<comment type="cofactor">
    <cofactor evidence="1">
        <name>Mn(2+)</name>
        <dbReference type="ChEBI" id="CHEBI:29035"/>
    </cofactor>
</comment>
<reference evidence="16 17" key="1">
    <citation type="journal article" date="2024" name="Nat. Commun.">
        <title>Phylogenomics reveals the evolutionary origins of lichenization in chlorophyte algae.</title>
        <authorList>
            <person name="Puginier C."/>
            <person name="Libourel C."/>
            <person name="Otte J."/>
            <person name="Skaloud P."/>
            <person name="Haon M."/>
            <person name="Grisel S."/>
            <person name="Petersen M."/>
            <person name="Berrin J.G."/>
            <person name="Delaux P.M."/>
            <person name="Dal Grande F."/>
            <person name="Keller J."/>
        </authorList>
    </citation>
    <scope>NUCLEOTIDE SEQUENCE [LARGE SCALE GENOMIC DNA]</scope>
    <source>
        <strain evidence="16 17">SAG 245.80</strain>
    </source>
</reference>
<feature type="region of interest" description="Disordered" evidence="14">
    <location>
        <begin position="503"/>
        <end position="527"/>
    </location>
</feature>
<evidence type="ECO:0000256" key="5">
    <source>
        <dbReference type="ARBA" id="ARBA00022723"/>
    </source>
</evidence>
<organism evidence="16 17">
    <name type="scientific">Elliptochloris bilobata</name>
    <dbReference type="NCBI Taxonomy" id="381761"/>
    <lineage>
        <taxon>Eukaryota</taxon>
        <taxon>Viridiplantae</taxon>
        <taxon>Chlorophyta</taxon>
        <taxon>core chlorophytes</taxon>
        <taxon>Trebouxiophyceae</taxon>
        <taxon>Trebouxiophyceae incertae sedis</taxon>
        <taxon>Elliptochloris clade</taxon>
        <taxon>Elliptochloris</taxon>
    </lineage>
</organism>
<evidence type="ECO:0000256" key="14">
    <source>
        <dbReference type="SAM" id="MobiDB-lite"/>
    </source>
</evidence>
<comment type="catalytic activity">
    <reaction evidence="11">
        <text>O-phospho-L-seryl-[protein] + H2O = L-seryl-[protein] + phosphate</text>
        <dbReference type="Rhea" id="RHEA:20629"/>
        <dbReference type="Rhea" id="RHEA-COMP:9863"/>
        <dbReference type="Rhea" id="RHEA-COMP:11604"/>
        <dbReference type="ChEBI" id="CHEBI:15377"/>
        <dbReference type="ChEBI" id="CHEBI:29999"/>
        <dbReference type="ChEBI" id="CHEBI:43474"/>
        <dbReference type="ChEBI" id="CHEBI:83421"/>
        <dbReference type="EC" id="3.1.3.16"/>
    </reaction>
</comment>
<keyword evidence="7 13" id="KW-0378">Hydrolase</keyword>
<dbReference type="InterPro" id="IPR015915">
    <property type="entry name" value="Kelch-typ_b-propeller"/>
</dbReference>
<dbReference type="PIRSF" id="PIRSF036363">
    <property type="entry name" value="PPP_BSU1"/>
    <property type="match status" value="1"/>
</dbReference>
<evidence type="ECO:0000256" key="13">
    <source>
        <dbReference type="RuleBase" id="RU004273"/>
    </source>
</evidence>
<dbReference type="PANTHER" id="PTHR46422:SF4">
    <property type="entry name" value="SERINE_THREONINE-PROTEIN PHOSPHATASE BSL3"/>
    <property type="match status" value="1"/>
</dbReference>
<evidence type="ECO:0000256" key="7">
    <source>
        <dbReference type="ARBA" id="ARBA00022801"/>
    </source>
</evidence>
<comment type="subcellular location">
    <subcellularLocation>
        <location evidence="2">Nucleus</location>
    </subcellularLocation>
</comment>
<dbReference type="GO" id="GO:0004722">
    <property type="term" value="F:protein serine/threonine phosphatase activity"/>
    <property type="evidence" value="ECO:0007669"/>
    <property type="project" value="UniProtKB-EC"/>
</dbReference>
<keyword evidence="8" id="KW-0904">Protein phosphatase</keyword>
<gene>
    <name evidence="16" type="ORF">WJX81_000417</name>
</gene>
<comment type="similarity">
    <text evidence="3">Belongs to the PPP phosphatase family. BSU subfamily.</text>
</comment>
<accession>A0AAW1QAB6</accession>
<dbReference type="GO" id="GO:0005634">
    <property type="term" value="C:nucleus"/>
    <property type="evidence" value="ECO:0007669"/>
    <property type="project" value="UniProtKB-SubCell"/>
</dbReference>
<keyword evidence="9" id="KW-0464">Manganese</keyword>
<evidence type="ECO:0000313" key="16">
    <source>
        <dbReference type="EMBL" id="KAK9818991.1"/>
    </source>
</evidence>
<dbReference type="GO" id="GO:0046872">
    <property type="term" value="F:metal ion binding"/>
    <property type="evidence" value="ECO:0007669"/>
    <property type="project" value="UniProtKB-KW"/>
</dbReference>
<evidence type="ECO:0000256" key="10">
    <source>
        <dbReference type="ARBA" id="ARBA00023242"/>
    </source>
</evidence>
<evidence type="ECO:0000256" key="3">
    <source>
        <dbReference type="ARBA" id="ARBA00005671"/>
    </source>
</evidence>
<dbReference type="EMBL" id="JALJOU010000135">
    <property type="protein sequence ID" value="KAK9818991.1"/>
    <property type="molecule type" value="Genomic_DNA"/>
</dbReference>
<feature type="region of interest" description="Disordered" evidence="14">
    <location>
        <begin position="54"/>
        <end position="75"/>
    </location>
</feature>
<dbReference type="Pfam" id="PF00149">
    <property type="entry name" value="Metallophos"/>
    <property type="match status" value="1"/>
</dbReference>
<dbReference type="Pfam" id="PF24681">
    <property type="entry name" value="Kelch_KLHDC2_KLHL20_DRC7"/>
    <property type="match status" value="1"/>
</dbReference>
<evidence type="ECO:0000313" key="17">
    <source>
        <dbReference type="Proteomes" id="UP001445335"/>
    </source>
</evidence>
<keyword evidence="5" id="KW-0479">Metal-binding</keyword>
<dbReference type="SUPFAM" id="SSF117281">
    <property type="entry name" value="Kelch motif"/>
    <property type="match status" value="1"/>
</dbReference>
<dbReference type="Proteomes" id="UP001445335">
    <property type="component" value="Unassembled WGS sequence"/>
</dbReference>
<dbReference type="InterPro" id="IPR041758">
    <property type="entry name" value="MPP_BSL_C"/>
</dbReference>
<dbReference type="AlphaFoldDB" id="A0AAW1QAB6"/>
<dbReference type="PROSITE" id="PS00125">
    <property type="entry name" value="SER_THR_PHOSPHATASE"/>
    <property type="match status" value="1"/>
</dbReference>
<dbReference type="Gene3D" id="2.120.10.80">
    <property type="entry name" value="Kelch-type beta propeller"/>
    <property type="match status" value="2"/>
</dbReference>
<protein>
    <recommendedName>
        <fullName evidence="13">Serine/threonine-protein phosphatase</fullName>
        <ecNumber evidence="13">3.1.3.16</ecNumber>
    </recommendedName>
</protein>
<evidence type="ECO:0000256" key="8">
    <source>
        <dbReference type="ARBA" id="ARBA00022912"/>
    </source>
</evidence>
<feature type="region of interest" description="Disordered" evidence="14">
    <location>
        <begin position="430"/>
        <end position="469"/>
    </location>
</feature>
<dbReference type="PRINTS" id="PR00114">
    <property type="entry name" value="STPHPHTASE"/>
</dbReference>